<dbReference type="PRINTS" id="PR00756">
    <property type="entry name" value="ALADIPTASE"/>
</dbReference>
<dbReference type="Pfam" id="PF01433">
    <property type="entry name" value="Peptidase_M1"/>
    <property type="match status" value="1"/>
</dbReference>
<protein>
    <submittedName>
        <fullName evidence="13">Zincin</fullName>
    </submittedName>
</protein>
<dbReference type="GO" id="GO:0005737">
    <property type="term" value="C:cytoplasm"/>
    <property type="evidence" value="ECO:0007669"/>
    <property type="project" value="TreeGrafter"/>
</dbReference>
<dbReference type="PANTHER" id="PTHR11533">
    <property type="entry name" value="PROTEASE M1 ZINC METALLOPROTEASE"/>
    <property type="match status" value="1"/>
</dbReference>
<evidence type="ECO:0000259" key="12">
    <source>
        <dbReference type="Pfam" id="PF11838"/>
    </source>
</evidence>
<dbReference type="SUPFAM" id="SSF55486">
    <property type="entry name" value="Metalloproteases ('zincins'), catalytic domain"/>
    <property type="match status" value="1"/>
</dbReference>
<feature type="binding site" evidence="9">
    <location>
        <position position="176"/>
    </location>
    <ligand>
        <name>Zn(2+)</name>
        <dbReference type="ChEBI" id="CHEBI:29105"/>
        <note>catalytic</note>
    </ligand>
</feature>
<feature type="active site" description="Proton acceptor" evidence="8">
    <location>
        <position position="177"/>
    </location>
</feature>
<keyword evidence="14" id="KW-1185">Reference proteome</keyword>
<proteinExistence type="inferred from homology"/>
<evidence type="ECO:0000256" key="8">
    <source>
        <dbReference type="PIRSR" id="PIRSR634016-1"/>
    </source>
</evidence>
<dbReference type="GO" id="GO:0042277">
    <property type="term" value="F:peptide binding"/>
    <property type="evidence" value="ECO:0007669"/>
    <property type="project" value="TreeGrafter"/>
</dbReference>
<evidence type="ECO:0000256" key="3">
    <source>
        <dbReference type="ARBA" id="ARBA00022670"/>
    </source>
</evidence>
<evidence type="ECO:0000256" key="2">
    <source>
        <dbReference type="ARBA" id="ARBA00022438"/>
    </source>
</evidence>
<dbReference type="STRING" id="329046.A0A1Y2CMN5"/>
<dbReference type="InterPro" id="IPR027268">
    <property type="entry name" value="Peptidase_M4/M1_CTD_sf"/>
</dbReference>
<reference evidence="13 14" key="1">
    <citation type="submission" date="2016-07" db="EMBL/GenBank/DDBJ databases">
        <title>Pervasive Adenine N6-methylation of Active Genes in Fungi.</title>
        <authorList>
            <consortium name="DOE Joint Genome Institute"/>
            <person name="Mondo S.J."/>
            <person name="Dannebaum R.O."/>
            <person name="Kuo R.C."/>
            <person name="Labutti K."/>
            <person name="Haridas S."/>
            <person name="Kuo A."/>
            <person name="Salamov A."/>
            <person name="Ahrendt S.R."/>
            <person name="Lipzen A."/>
            <person name="Sullivan W."/>
            <person name="Andreopoulos W.B."/>
            <person name="Clum A."/>
            <person name="Lindquist E."/>
            <person name="Daum C."/>
            <person name="Ramamoorthy G.K."/>
            <person name="Gryganskyi A."/>
            <person name="Culley D."/>
            <person name="Magnuson J.K."/>
            <person name="James T.Y."/>
            <person name="O'Malley M.A."/>
            <person name="Stajich J.E."/>
            <person name="Spatafora J.W."/>
            <person name="Visel A."/>
            <person name="Grigoriev I.V."/>
        </authorList>
    </citation>
    <scope>NUCLEOTIDE SEQUENCE [LARGE SCALE GENOMIC DNA]</scope>
    <source>
        <strain evidence="13 14">JEL800</strain>
    </source>
</reference>
<feature type="domain" description="ERAP1-like C-terminal" evidence="12">
    <location>
        <begin position="407"/>
        <end position="585"/>
    </location>
</feature>
<dbReference type="FunFam" id="1.10.390.10:FF:000006">
    <property type="entry name" value="Puromycin-sensitive aminopeptidase"/>
    <property type="match status" value="1"/>
</dbReference>
<feature type="binding site" evidence="9">
    <location>
        <position position="180"/>
    </location>
    <ligand>
        <name>Zn(2+)</name>
        <dbReference type="ChEBI" id="CHEBI:29105"/>
        <note>catalytic</note>
    </ligand>
</feature>
<evidence type="ECO:0000256" key="6">
    <source>
        <dbReference type="ARBA" id="ARBA00022833"/>
    </source>
</evidence>
<dbReference type="InterPro" id="IPR014782">
    <property type="entry name" value="Peptidase_M1_dom"/>
</dbReference>
<evidence type="ECO:0000256" key="1">
    <source>
        <dbReference type="ARBA" id="ARBA00010136"/>
    </source>
</evidence>
<evidence type="ECO:0000256" key="9">
    <source>
        <dbReference type="PIRSR" id="PIRSR634016-3"/>
    </source>
</evidence>
<dbReference type="GO" id="GO:0016020">
    <property type="term" value="C:membrane"/>
    <property type="evidence" value="ECO:0007669"/>
    <property type="project" value="TreeGrafter"/>
</dbReference>
<dbReference type="InterPro" id="IPR024571">
    <property type="entry name" value="ERAP1-like_C_dom"/>
</dbReference>
<dbReference type="GO" id="GO:0006508">
    <property type="term" value="P:proteolysis"/>
    <property type="evidence" value="ECO:0007669"/>
    <property type="project" value="UniProtKB-KW"/>
</dbReference>
<dbReference type="Pfam" id="PF11838">
    <property type="entry name" value="ERAP1_C"/>
    <property type="match status" value="1"/>
</dbReference>
<evidence type="ECO:0000256" key="5">
    <source>
        <dbReference type="ARBA" id="ARBA00022801"/>
    </source>
</evidence>
<comment type="cofactor">
    <cofactor evidence="9">
        <name>Zn(2+)</name>
        <dbReference type="ChEBI" id="CHEBI:29105"/>
    </cofactor>
    <text evidence="9">Binds 1 zinc ion per subunit.</text>
</comment>
<organism evidence="13 14">
    <name type="scientific">Rhizoclosmatium globosum</name>
    <dbReference type="NCBI Taxonomy" id="329046"/>
    <lineage>
        <taxon>Eukaryota</taxon>
        <taxon>Fungi</taxon>
        <taxon>Fungi incertae sedis</taxon>
        <taxon>Chytridiomycota</taxon>
        <taxon>Chytridiomycota incertae sedis</taxon>
        <taxon>Chytridiomycetes</taxon>
        <taxon>Chytridiales</taxon>
        <taxon>Chytriomycetaceae</taxon>
        <taxon>Rhizoclosmatium</taxon>
    </lineage>
</organism>
<evidence type="ECO:0000313" key="13">
    <source>
        <dbReference type="EMBL" id="ORY48186.1"/>
    </source>
</evidence>
<dbReference type="GO" id="GO:0005615">
    <property type="term" value="C:extracellular space"/>
    <property type="evidence" value="ECO:0007669"/>
    <property type="project" value="TreeGrafter"/>
</dbReference>
<feature type="domain" description="Peptidase M1 membrane alanine aminopeptidase" evidence="11">
    <location>
        <begin position="152"/>
        <end position="321"/>
    </location>
</feature>
<evidence type="ECO:0000259" key="11">
    <source>
        <dbReference type="Pfam" id="PF01433"/>
    </source>
</evidence>
<evidence type="ECO:0000313" key="14">
    <source>
        <dbReference type="Proteomes" id="UP000193642"/>
    </source>
</evidence>
<dbReference type="Gene3D" id="1.10.390.10">
    <property type="entry name" value="Neutral Protease Domain 2"/>
    <property type="match status" value="1"/>
</dbReference>
<dbReference type="Gene3D" id="1.25.50.20">
    <property type="match status" value="1"/>
</dbReference>
<dbReference type="PANTHER" id="PTHR11533:SF174">
    <property type="entry name" value="PUROMYCIN-SENSITIVE AMINOPEPTIDASE-RELATED"/>
    <property type="match status" value="1"/>
</dbReference>
<dbReference type="OrthoDB" id="10031169at2759"/>
<dbReference type="Proteomes" id="UP000193642">
    <property type="component" value="Unassembled WGS sequence"/>
</dbReference>
<dbReference type="InterPro" id="IPR050344">
    <property type="entry name" value="Peptidase_M1_aminopeptidases"/>
</dbReference>
<keyword evidence="2" id="KW-0031">Aminopeptidase</keyword>
<gene>
    <name evidence="13" type="ORF">BCR33DRAFT_763915</name>
</gene>
<dbReference type="CDD" id="cd09601">
    <property type="entry name" value="M1_APN-Q_like"/>
    <property type="match status" value="1"/>
</dbReference>
<dbReference type="Gene3D" id="2.60.40.1910">
    <property type="match status" value="1"/>
</dbReference>
<dbReference type="GO" id="GO:0008270">
    <property type="term" value="F:zinc ion binding"/>
    <property type="evidence" value="ECO:0007669"/>
    <property type="project" value="InterPro"/>
</dbReference>
<accession>A0A1Y2CMN5</accession>
<evidence type="ECO:0000256" key="4">
    <source>
        <dbReference type="ARBA" id="ARBA00022723"/>
    </source>
</evidence>
<dbReference type="GO" id="GO:0070006">
    <property type="term" value="F:metalloaminopeptidase activity"/>
    <property type="evidence" value="ECO:0007669"/>
    <property type="project" value="TreeGrafter"/>
</dbReference>
<comment type="similarity">
    <text evidence="1">Belongs to the peptidase M1 family.</text>
</comment>
<keyword evidence="4 9" id="KW-0479">Metal-binding</keyword>
<sequence>MKQEKRSTLFQHSPVDENLTVLTNTDEISSVPFVNAAGMKMKEVKFAVTPLMSTYTLFKINVVGRLRRWRIGLYRSYCRPNTSTRRQPIQLRVYTVKGASGQGSLALSVAKKRWSISRNILTLHTRWASVTWWLFLTSALGNGKLGSHHLPDDALLCDERTATSSAKKRIAYTVAHELAHQWFGNLVTMKWWNDIWLNEGFATFVGWLAIDHLFPEWDIWTGYITEVLSGALGLDGLRSSHPIDVPVRIGSEALEVLDAISYKKGSSIIRMLNNFLGGDVFMNGVRSYLKEFQYKNAVTADLWRHLALSSGLDIPTLMQAWTDKTGYPLIIVESEVYDDEAKTLTVTLSQSRFLSGGELKPEEDAVTWWVPLTVATHLTGKSSESRVFSAKNGIITFPYDAAENSFWKLNVNGSGVYRVKYGNTQVANISRTLQLSLDNFTAGDRMMFVADAYALTSAGLGDIKNVLDLIQGMSKETDFNVLTQISSTLATLKSITYKESALIRDGLKSLGKAVFSPLVKSLGFEFSVEEEYFTGQKRILAISVASGCGEEFVISELRSRFDKFIAGDLQALHPELRSTAMNLLSAMHRLTL</sequence>
<evidence type="ECO:0000256" key="7">
    <source>
        <dbReference type="ARBA" id="ARBA00023049"/>
    </source>
</evidence>
<evidence type="ECO:0000256" key="10">
    <source>
        <dbReference type="PIRSR" id="PIRSR634016-4"/>
    </source>
</evidence>
<dbReference type="EMBL" id="MCGO01000012">
    <property type="protein sequence ID" value="ORY48186.1"/>
    <property type="molecule type" value="Genomic_DNA"/>
</dbReference>
<feature type="binding site" evidence="9">
    <location>
        <position position="199"/>
    </location>
    <ligand>
        <name>Zn(2+)</name>
        <dbReference type="ChEBI" id="CHEBI:29105"/>
        <note>catalytic</note>
    </ligand>
</feature>
<keyword evidence="7" id="KW-0482">Metalloprotease</keyword>
<keyword evidence="5" id="KW-0378">Hydrolase</keyword>
<dbReference type="GO" id="GO:0043171">
    <property type="term" value="P:peptide catabolic process"/>
    <property type="evidence" value="ECO:0007669"/>
    <property type="project" value="TreeGrafter"/>
</dbReference>
<dbReference type="AlphaFoldDB" id="A0A1Y2CMN5"/>
<keyword evidence="6 9" id="KW-0862">Zinc</keyword>
<name>A0A1Y2CMN5_9FUNG</name>
<feature type="site" description="Transition state stabilizer" evidence="10">
    <location>
        <position position="262"/>
    </location>
</feature>
<keyword evidence="3" id="KW-0645">Protease</keyword>
<dbReference type="InterPro" id="IPR034016">
    <property type="entry name" value="M1_APN-typ"/>
</dbReference>
<dbReference type="InterPro" id="IPR001930">
    <property type="entry name" value="Peptidase_M1"/>
</dbReference>
<comment type="caution">
    <text evidence="13">The sequence shown here is derived from an EMBL/GenBank/DDBJ whole genome shotgun (WGS) entry which is preliminary data.</text>
</comment>